<feature type="domain" description="Retroviral polymerase SH3-like" evidence="1">
    <location>
        <begin position="30"/>
        <end position="83"/>
    </location>
</feature>
<sequence length="104" mass="11889">CPIKRLENTTPEECWSGKGPNVSHLRVFGSIAYIHVHDQLRRKLDDKGDQMVLVMTGGYKLLNPINKQIVINRDVIYDEMNGPGAKMERETQLAFCVKRQTTMT</sequence>
<organism evidence="2 3">
    <name type="scientific">Trifolium medium</name>
    <dbReference type="NCBI Taxonomy" id="97028"/>
    <lineage>
        <taxon>Eukaryota</taxon>
        <taxon>Viridiplantae</taxon>
        <taxon>Streptophyta</taxon>
        <taxon>Embryophyta</taxon>
        <taxon>Tracheophyta</taxon>
        <taxon>Spermatophyta</taxon>
        <taxon>Magnoliopsida</taxon>
        <taxon>eudicotyledons</taxon>
        <taxon>Gunneridae</taxon>
        <taxon>Pentapetalae</taxon>
        <taxon>rosids</taxon>
        <taxon>fabids</taxon>
        <taxon>Fabales</taxon>
        <taxon>Fabaceae</taxon>
        <taxon>Papilionoideae</taxon>
        <taxon>50 kb inversion clade</taxon>
        <taxon>NPAAA clade</taxon>
        <taxon>Hologalegina</taxon>
        <taxon>IRL clade</taxon>
        <taxon>Trifolieae</taxon>
        <taxon>Trifolium</taxon>
    </lineage>
</organism>
<evidence type="ECO:0000259" key="1">
    <source>
        <dbReference type="Pfam" id="PF25597"/>
    </source>
</evidence>
<proteinExistence type="predicted"/>
<dbReference type="Pfam" id="PF25597">
    <property type="entry name" value="SH3_retrovirus"/>
    <property type="match status" value="1"/>
</dbReference>
<feature type="non-terminal residue" evidence="2">
    <location>
        <position position="1"/>
    </location>
</feature>
<keyword evidence="3" id="KW-1185">Reference proteome</keyword>
<dbReference type="InterPro" id="IPR057670">
    <property type="entry name" value="SH3_retrovirus"/>
</dbReference>
<evidence type="ECO:0000313" key="3">
    <source>
        <dbReference type="Proteomes" id="UP000265520"/>
    </source>
</evidence>
<dbReference type="AlphaFoldDB" id="A0A392NQ58"/>
<protein>
    <submittedName>
        <fullName evidence="2">Copia-type polyprotein</fullName>
    </submittedName>
</protein>
<accession>A0A392NQ58</accession>
<name>A0A392NQ58_9FABA</name>
<evidence type="ECO:0000313" key="2">
    <source>
        <dbReference type="EMBL" id="MCI01981.1"/>
    </source>
</evidence>
<reference evidence="2 3" key="1">
    <citation type="journal article" date="2018" name="Front. Plant Sci.">
        <title>Red Clover (Trifolium pratense) and Zigzag Clover (T. medium) - A Picture of Genomic Similarities and Differences.</title>
        <authorList>
            <person name="Dluhosova J."/>
            <person name="Istvanek J."/>
            <person name="Nedelnik J."/>
            <person name="Repkova J."/>
        </authorList>
    </citation>
    <scope>NUCLEOTIDE SEQUENCE [LARGE SCALE GENOMIC DNA]</scope>
    <source>
        <strain evidence="3">cv. 10/8</strain>
        <tissue evidence="2">Leaf</tissue>
    </source>
</reference>
<dbReference type="EMBL" id="LXQA010047752">
    <property type="protein sequence ID" value="MCI01981.1"/>
    <property type="molecule type" value="Genomic_DNA"/>
</dbReference>
<dbReference type="Proteomes" id="UP000265520">
    <property type="component" value="Unassembled WGS sequence"/>
</dbReference>
<comment type="caution">
    <text evidence="2">The sequence shown here is derived from an EMBL/GenBank/DDBJ whole genome shotgun (WGS) entry which is preliminary data.</text>
</comment>